<comment type="caution">
    <text evidence="7">The sequence shown here is derived from an EMBL/GenBank/DDBJ whole genome shotgun (WGS) entry which is preliminary data.</text>
</comment>
<dbReference type="GO" id="GO:0009012">
    <property type="term" value="F:aminoglycoside 3''-adenylyltransferase activity"/>
    <property type="evidence" value="ECO:0007669"/>
    <property type="project" value="UniProtKB-EC"/>
</dbReference>
<dbReference type="InterPro" id="IPR025184">
    <property type="entry name" value="AadA_C"/>
</dbReference>
<evidence type="ECO:0000256" key="3">
    <source>
        <dbReference type="ARBA" id="ARBA00035252"/>
    </source>
</evidence>
<sequence>MNMNSELFFCRYAIFLAINIKNTCAPGAMMTLSIPPSIQCQTEAVCRLITRVTGDTLRAIHLYGSAVAGGLKPNSDIDLLVTICQPLTETQRAMLMQELLALSSPPGASAEKRALEVTVVLYSQLVPWCFPPSREMQFGEWLREDICQGIYEPAQQDWDMVLLITQILETSIPLKGERAERLFTPAPAAQLLKALRYPLDLWQSTADVQGDEYHIVLTLARIWYTLSTGRFTSKDAAADWLLPQLPEDYAATLRAAQREYLGLEQKDWHILLPAVVRFVDFAKTHIPTQFT</sequence>
<dbReference type="Pfam" id="PF01909">
    <property type="entry name" value="NTP_transf_2"/>
    <property type="match status" value="1"/>
</dbReference>
<dbReference type="EC" id="2.7.7.47" evidence="2"/>
<evidence type="ECO:0000313" key="7">
    <source>
        <dbReference type="EMBL" id="EHD03035.1"/>
    </source>
</evidence>
<dbReference type="InterPro" id="IPR002934">
    <property type="entry name" value="Polymerase_NTP_transf_dom"/>
</dbReference>
<dbReference type="EMBL" id="AFCW01001079">
    <property type="protein sequence ID" value="EHD03035.1"/>
    <property type="molecule type" value="Genomic_DNA"/>
</dbReference>
<feature type="domain" description="Polymerase nucleotidyl transferase" evidence="5">
    <location>
        <begin position="59"/>
        <end position="122"/>
    </location>
</feature>
<evidence type="ECO:0000256" key="2">
    <source>
        <dbReference type="ARBA" id="ARBA00035126"/>
    </source>
</evidence>
<keyword evidence="1 7" id="KW-0808">Transferase</keyword>
<dbReference type="NCBIfam" id="NF012135">
    <property type="entry name" value="ANT_3pp_9_crypt"/>
    <property type="match status" value="1"/>
</dbReference>
<evidence type="ECO:0000259" key="6">
    <source>
        <dbReference type="Pfam" id="PF13427"/>
    </source>
</evidence>
<comment type="catalytic activity">
    <reaction evidence="4">
        <text>streptomycin + ATP = 3''-O-adenylylstreptomycin + diphosphate</text>
        <dbReference type="Rhea" id="RHEA:20245"/>
        <dbReference type="ChEBI" id="CHEBI:30616"/>
        <dbReference type="ChEBI" id="CHEBI:33019"/>
        <dbReference type="ChEBI" id="CHEBI:58007"/>
        <dbReference type="ChEBI" id="CHEBI:58605"/>
        <dbReference type="EC" id="2.7.7.47"/>
    </reaction>
</comment>
<reference evidence="7 8" key="1">
    <citation type="journal article" date="2011" name="BMC Genomics">
        <title>Genome sequencing reveals diversification of virulence factor content and possible host adaptation in distinct subpopulations of Salmonella enterica.</title>
        <authorList>
            <person name="den Bakker H.C."/>
            <person name="Moreno Switt A.I."/>
            <person name="Govoni G."/>
            <person name="Cummings C.A."/>
            <person name="Ranieri M.L."/>
            <person name="Degoricija L."/>
            <person name="Hoelzer K."/>
            <person name="Rodriguez-Rivera L.D."/>
            <person name="Brown S."/>
            <person name="Bolchacova E."/>
            <person name="Furtado M.R."/>
            <person name="Wiedmann M."/>
        </authorList>
    </citation>
    <scope>NUCLEOTIDE SEQUENCE [LARGE SCALE GENOMIC DNA]</scope>
    <source>
        <strain evidence="7 8">R8-2977</strain>
    </source>
</reference>
<dbReference type="Gene3D" id="3.30.460.10">
    <property type="entry name" value="Beta Polymerase, domain 2"/>
    <property type="match status" value="1"/>
</dbReference>
<evidence type="ECO:0000256" key="4">
    <source>
        <dbReference type="ARBA" id="ARBA00048566"/>
    </source>
</evidence>
<dbReference type="AlphaFoldDB" id="G5RWB5"/>
<evidence type="ECO:0000313" key="8">
    <source>
        <dbReference type="Proteomes" id="UP000004776"/>
    </source>
</evidence>
<dbReference type="CDD" id="cd05403">
    <property type="entry name" value="NT_KNTase_like"/>
    <property type="match status" value="1"/>
</dbReference>
<proteinExistence type="predicted"/>
<dbReference type="Proteomes" id="UP000004776">
    <property type="component" value="Unassembled WGS sequence"/>
</dbReference>
<evidence type="ECO:0000256" key="1">
    <source>
        <dbReference type="ARBA" id="ARBA00022679"/>
    </source>
</evidence>
<accession>G5RWB5</accession>
<organism evidence="7 8">
    <name type="scientific">Salmonella enterica subsp. enterica serovar Urbana str. R8-2977</name>
    <dbReference type="NCBI Taxonomy" id="913084"/>
    <lineage>
        <taxon>Bacteria</taxon>
        <taxon>Pseudomonadati</taxon>
        <taxon>Pseudomonadota</taxon>
        <taxon>Gammaproteobacteria</taxon>
        <taxon>Enterobacterales</taxon>
        <taxon>Enterobacteriaceae</taxon>
        <taxon>Salmonella</taxon>
    </lineage>
</organism>
<name>G5RWB5_SALET</name>
<dbReference type="SUPFAM" id="SSF81301">
    <property type="entry name" value="Nucleotidyltransferase"/>
    <property type="match status" value="1"/>
</dbReference>
<evidence type="ECO:0000259" key="5">
    <source>
        <dbReference type="Pfam" id="PF01909"/>
    </source>
</evidence>
<gene>
    <name evidence="7" type="ORF">LTSEURB_2799</name>
</gene>
<dbReference type="InterPro" id="IPR043519">
    <property type="entry name" value="NT_sf"/>
</dbReference>
<dbReference type="Pfam" id="PF13427">
    <property type="entry name" value="AadA_C"/>
    <property type="match status" value="1"/>
</dbReference>
<dbReference type="PATRIC" id="fig|913084.3.peg.2062"/>
<feature type="domain" description="Adenylyltransferase AadA C-terminal" evidence="6">
    <location>
        <begin position="182"/>
        <end position="284"/>
    </location>
</feature>
<protein>
    <recommendedName>
        <fullName evidence="3">Aminoglycoside (3'') (9) adenylyltransferase</fullName>
        <ecNumber evidence="2">2.7.7.47</ecNumber>
    </recommendedName>
</protein>
<dbReference type="NCBIfam" id="NF010309">
    <property type="entry name" value="PRK13746.1"/>
    <property type="match status" value="1"/>
</dbReference>
<keyword evidence="7" id="KW-0548">Nucleotidyltransferase</keyword>